<dbReference type="InterPro" id="IPR010290">
    <property type="entry name" value="TM_effector"/>
</dbReference>
<feature type="transmembrane region" description="Helical" evidence="7">
    <location>
        <begin position="280"/>
        <end position="299"/>
    </location>
</feature>
<accession>A0A6J7I2P0</accession>
<evidence type="ECO:0000256" key="2">
    <source>
        <dbReference type="ARBA" id="ARBA00022448"/>
    </source>
</evidence>
<dbReference type="Pfam" id="PF05977">
    <property type="entry name" value="MFS_3"/>
    <property type="match status" value="1"/>
</dbReference>
<dbReference type="GO" id="GO:0005886">
    <property type="term" value="C:plasma membrane"/>
    <property type="evidence" value="ECO:0007669"/>
    <property type="project" value="UniProtKB-SubCell"/>
</dbReference>
<feature type="transmembrane region" description="Helical" evidence="7">
    <location>
        <begin position="372"/>
        <end position="391"/>
    </location>
</feature>
<keyword evidence="6 7" id="KW-0472">Membrane</keyword>
<evidence type="ECO:0000256" key="6">
    <source>
        <dbReference type="ARBA" id="ARBA00023136"/>
    </source>
</evidence>
<protein>
    <submittedName>
        <fullName evidence="9">Unannotated protein</fullName>
    </submittedName>
</protein>
<dbReference type="PANTHER" id="PTHR23513">
    <property type="entry name" value="INTEGRAL MEMBRANE EFFLUX PROTEIN-RELATED"/>
    <property type="match status" value="1"/>
</dbReference>
<proteinExistence type="predicted"/>
<feature type="transmembrane region" description="Helical" evidence="7">
    <location>
        <begin position="43"/>
        <end position="64"/>
    </location>
</feature>
<name>A0A6J7I2P0_9ZZZZ</name>
<keyword evidence="4 7" id="KW-0812">Transmembrane</keyword>
<sequence length="412" mass="44638">MFRALGERNYRLFFAGQVLSNSGTWMQRVAQDWLVLDLSGSSGTALGITTGLQFLPYLLLSLWGGKLADKFDRRRLLMITQALMGLLALVLGLTTLHGSATVYLVYAFAFALGLVSAVDNPTRQAFVHEIVDHKSLHNAISLNSASFNLARLLGPAIAGLMVAAIGSGWVFLVNAVSFGVTIGALMLMRRRELREQVREEGDVRLMDGFRFVRTRPDLVLVVVIIAGVAAFGLNFQITMALMARQEFGLGAAQFGFMSTSLAVGAICGSLMAARRHRATLRAVVVSGIAFGIVTLVIGLSPNYEFMLVMLPLAGGLAMTFTTSTQSFMQIRSEPWVRGRIMGIFTLMLFGGTPFCAALIGVSADMFGARSGLVGGGIGSIVWTVIAVMIYLRHRARTRPDEPAWRASFTRGR</sequence>
<dbReference type="InterPro" id="IPR020846">
    <property type="entry name" value="MFS_dom"/>
</dbReference>
<dbReference type="SUPFAM" id="SSF103473">
    <property type="entry name" value="MFS general substrate transporter"/>
    <property type="match status" value="1"/>
</dbReference>
<feature type="transmembrane region" description="Helical" evidence="7">
    <location>
        <begin position="218"/>
        <end position="242"/>
    </location>
</feature>
<feature type="transmembrane region" description="Helical" evidence="7">
    <location>
        <begin position="169"/>
        <end position="188"/>
    </location>
</feature>
<dbReference type="Gene3D" id="1.20.1250.20">
    <property type="entry name" value="MFS general substrate transporter like domains"/>
    <property type="match status" value="1"/>
</dbReference>
<feature type="transmembrane region" description="Helical" evidence="7">
    <location>
        <begin position="305"/>
        <end position="328"/>
    </location>
</feature>
<organism evidence="9">
    <name type="scientific">freshwater metagenome</name>
    <dbReference type="NCBI Taxonomy" id="449393"/>
    <lineage>
        <taxon>unclassified sequences</taxon>
        <taxon>metagenomes</taxon>
        <taxon>ecological metagenomes</taxon>
    </lineage>
</organism>
<evidence type="ECO:0000256" key="4">
    <source>
        <dbReference type="ARBA" id="ARBA00022692"/>
    </source>
</evidence>
<dbReference type="InterPro" id="IPR036259">
    <property type="entry name" value="MFS_trans_sf"/>
</dbReference>
<dbReference type="AlphaFoldDB" id="A0A6J7I2P0"/>
<evidence type="ECO:0000313" key="10">
    <source>
        <dbReference type="EMBL" id="CAB5021539.1"/>
    </source>
</evidence>
<dbReference type="EMBL" id="CAFBPU010000004">
    <property type="protein sequence ID" value="CAB5021539.1"/>
    <property type="molecule type" value="Genomic_DNA"/>
</dbReference>
<evidence type="ECO:0000256" key="5">
    <source>
        <dbReference type="ARBA" id="ARBA00022989"/>
    </source>
</evidence>
<dbReference type="PROSITE" id="PS50850">
    <property type="entry name" value="MFS"/>
    <property type="match status" value="1"/>
</dbReference>
<keyword evidence="5 7" id="KW-1133">Transmembrane helix</keyword>
<gene>
    <name evidence="9" type="ORF">UFOPK3752_00067</name>
    <name evidence="10" type="ORF">UFOPK4150_00275</name>
</gene>
<keyword evidence="3" id="KW-1003">Cell membrane</keyword>
<evidence type="ECO:0000256" key="1">
    <source>
        <dbReference type="ARBA" id="ARBA00004651"/>
    </source>
</evidence>
<feature type="domain" description="Major facilitator superfamily (MFS) profile" evidence="8">
    <location>
        <begin position="1"/>
        <end position="394"/>
    </location>
</feature>
<dbReference type="EMBL" id="CAFBND010000002">
    <property type="protein sequence ID" value="CAB4924956.1"/>
    <property type="molecule type" value="Genomic_DNA"/>
</dbReference>
<dbReference type="PANTHER" id="PTHR23513:SF11">
    <property type="entry name" value="STAPHYLOFERRIN A TRANSPORTER"/>
    <property type="match status" value="1"/>
</dbReference>
<feature type="transmembrane region" description="Helical" evidence="7">
    <location>
        <begin position="254"/>
        <end position="273"/>
    </location>
</feature>
<comment type="subcellular location">
    <subcellularLocation>
        <location evidence="1">Cell membrane</location>
        <topology evidence="1">Multi-pass membrane protein</topology>
    </subcellularLocation>
</comment>
<feature type="transmembrane region" description="Helical" evidence="7">
    <location>
        <begin position="340"/>
        <end position="360"/>
    </location>
</feature>
<reference evidence="9" key="1">
    <citation type="submission" date="2020-05" db="EMBL/GenBank/DDBJ databases">
        <authorList>
            <person name="Chiriac C."/>
            <person name="Salcher M."/>
            <person name="Ghai R."/>
            <person name="Kavagutti S V."/>
        </authorList>
    </citation>
    <scope>NUCLEOTIDE SEQUENCE</scope>
</reference>
<dbReference type="GO" id="GO:0022857">
    <property type="term" value="F:transmembrane transporter activity"/>
    <property type="evidence" value="ECO:0007669"/>
    <property type="project" value="InterPro"/>
</dbReference>
<evidence type="ECO:0000256" key="7">
    <source>
        <dbReference type="SAM" id="Phobius"/>
    </source>
</evidence>
<evidence type="ECO:0000313" key="9">
    <source>
        <dbReference type="EMBL" id="CAB4924956.1"/>
    </source>
</evidence>
<keyword evidence="2" id="KW-0813">Transport</keyword>
<evidence type="ECO:0000259" key="8">
    <source>
        <dbReference type="PROSITE" id="PS50850"/>
    </source>
</evidence>
<dbReference type="CDD" id="cd06173">
    <property type="entry name" value="MFS_MefA_like"/>
    <property type="match status" value="1"/>
</dbReference>
<evidence type="ECO:0000256" key="3">
    <source>
        <dbReference type="ARBA" id="ARBA00022475"/>
    </source>
</evidence>